<evidence type="ECO:0000313" key="2">
    <source>
        <dbReference type="Proteomes" id="UP001529510"/>
    </source>
</evidence>
<keyword evidence="2" id="KW-1185">Reference proteome</keyword>
<evidence type="ECO:0000313" key="1">
    <source>
        <dbReference type="EMBL" id="KAL0188106.1"/>
    </source>
</evidence>
<organism evidence="1 2">
    <name type="scientific">Cirrhinus mrigala</name>
    <name type="common">Mrigala</name>
    <dbReference type="NCBI Taxonomy" id="683832"/>
    <lineage>
        <taxon>Eukaryota</taxon>
        <taxon>Metazoa</taxon>
        <taxon>Chordata</taxon>
        <taxon>Craniata</taxon>
        <taxon>Vertebrata</taxon>
        <taxon>Euteleostomi</taxon>
        <taxon>Actinopterygii</taxon>
        <taxon>Neopterygii</taxon>
        <taxon>Teleostei</taxon>
        <taxon>Ostariophysi</taxon>
        <taxon>Cypriniformes</taxon>
        <taxon>Cyprinidae</taxon>
        <taxon>Labeoninae</taxon>
        <taxon>Labeonini</taxon>
        <taxon>Cirrhinus</taxon>
    </lineage>
</organism>
<feature type="non-terminal residue" evidence="1">
    <location>
        <position position="1"/>
    </location>
</feature>
<dbReference type="AlphaFoldDB" id="A0ABD0QPR1"/>
<name>A0ABD0QPR1_CIRMR</name>
<feature type="non-terminal residue" evidence="1">
    <location>
        <position position="97"/>
    </location>
</feature>
<gene>
    <name evidence="1" type="ORF">M9458_015205</name>
</gene>
<dbReference type="Proteomes" id="UP001529510">
    <property type="component" value="Unassembled WGS sequence"/>
</dbReference>
<protein>
    <submittedName>
        <fullName evidence="1">Uncharacterized protein</fullName>
    </submittedName>
</protein>
<proteinExistence type="predicted"/>
<dbReference type="EMBL" id="JAMKFB020000007">
    <property type="protein sequence ID" value="KAL0188106.1"/>
    <property type="molecule type" value="Genomic_DNA"/>
</dbReference>
<sequence>AQVDLFATQKTSQCPLWFSLTHPAPLGLDAMVQTSGESVPGRGHSTPISPVLAGLSMVLGPDFPSRQLSMEIPAGGTKIPPPGVVEVVGVVPEGAHL</sequence>
<comment type="caution">
    <text evidence="1">The sequence shown here is derived from an EMBL/GenBank/DDBJ whole genome shotgun (WGS) entry which is preliminary data.</text>
</comment>
<accession>A0ABD0QPR1</accession>
<reference evidence="1 2" key="1">
    <citation type="submission" date="2024-05" db="EMBL/GenBank/DDBJ databases">
        <title>Genome sequencing and assembly of Indian major carp, Cirrhinus mrigala (Hamilton, 1822).</title>
        <authorList>
            <person name="Mohindra V."/>
            <person name="Chowdhury L.M."/>
            <person name="Lal K."/>
            <person name="Jena J.K."/>
        </authorList>
    </citation>
    <scope>NUCLEOTIDE SEQUENCE [LARGE SCALE GENOMIC DNA]</scope>
    <source>
        <strain evidence="1">CM1030</strain>
        <tissue evidence="1">Blood</tissue>
    </source>
</reference>